<feature type="region of interest" description="Disordered" evidence="1">
    <location>
        <begin position="28"/>
        <end position="66"/>
    </location>
</feature>
<proteinExistence type="predicted"/>
<comment type="caution">
    <text evidence="3">The sequence shown here is derived from an EMBL/GenBank/DDBJ whole genome shotgun (WGS) entry which is preliminary data.</text>
</comment>
<feature type="region of interest" description="Disordered" evidence="1">
    <location>
        <begin position="115"/>
        <end position="252"/>
    </location>
</feature>
<gene>
    <name evidence="3" type="ORF">BGW38_003746</name>
</gene>
<feature type="domain" description="DUF4604" evidence="2">
    <location>
        <begin position="13"/>
        <end position="84"/>
    </location>
</feature>
<dbReference type="EMBL" id="JAABOA010002461">
    <property type="protein sequence ID" value="KAF9579835.1"/>
    <property type="molecule type" value="Genomic_DNA"/>
</dbReference>
<feature type="compositionally biased region" description="Basic residues" evidence="1">
    <location>
        <begin position="155"/>
        <end position="166"/>
    </location>
</feature>
<sequence length="252" mass="27414">MAEKKHTPHQIRKGLAYVQHGPDFMRMLTGQTSNAADKDPRNPYRKPIGIDAKFQHEQDDDDDDDPTVVVLKDKKHLDERQVRNILSNLPPGKCGILLCLFPTGLSESEIQKRLAEALSQAEQDGDNDDNSNNNNGGDSSSEEEAEPVDANGKILFRRPKGTKSKSKTTTSSSTASTPSKTVGSKKDFEETLLAEAQAKANHLKRKSADPSVTDAKPLPKGNKPKGGEASALKKKKVAKAAPTSLLSFDDEE</sequence>
<dbReference type="AlphaFoldDB" id="A0A9P6KCM5"/>
<dbReference type="InterPro" id="IPR027911">
    <property type="entry name" value="DUF4604"/>
</dbReference>
<organism evidence="3 4">
    <name type="scientific">Lunasporangiospora selenospora</name>
    <dbReference type="NCBI Taxonomy" id="979761"/>
    <lineage>
        <taxon>Eukaryota</taxon>
        <taxon>Fungi</taxon>
        <taxon>Fungi incertae sedis</taxon>
        <taxon>Mucoromycota</taxon>
        <taxon>Mortierellomycotina</taxon>
        <taxon>Mortierellomycetes</taxon>
        <taxon>Mortierellales</taxon>
        <taxon>Mortierellaceae</taxon>
        <taxon>Lunasporangiospora</taxon>
    </lineage>
</organism>
<evidence type="ECO:0000313" key="4">
    <source>
        <dbReference type="Proteomes" id="UP000780801"/>
    </source>
</evidence>
<evidence type="ECO:0000259" key="2">
    <source>
        <dbReference type="Pfam" id="PF15377"/>
    </source>
</evidence>
<feature type="compositionally biased region" description="Low complexity" evidence="1">
    <location>
        <begin position="167"/>
        <end position="181"/>
    </location>
</feature>
<accession>A0A9P6KCM5</accession>
<dbReference type="Pfam" id="PF15377">
    <property type="entry name" value="DUF4604"/>
    <property type="match status" value="1"/>
</dbReference>
<protein>
    <recommendedName>
        <fullName evidence="2">DUF4604 domain-containing protein</fullName>
    </recommendedName>
</protein>
<evidence type="ECO:0000256" key="1">
    <source>
        <dbReference type="SAM" id="MobiDB-lite"/>
    </source>
</evidence>
<reference evidence="3" key="1">
    <citation type="journal article" date="2020" name="Fungal Divers.">
        <title>Resolving the Mortierellaceae phylogeny through synthesis of multi-gene phylogenetics and phylogenomics.</title>
        <authorList>
            <person name="Vandepol N."/>
            <person name="Liber J."/>
            <person name="Desiro A."/>
            <person name="Na H."/>
            <person name="Kennedy M."/>
            <person name="Barry K."/>
            <person name="Grigoriev I.V."/>
            <person name="Miller A.N."/>
            <person name="O'Donnell K."/>
            <person name="Stajich J.E."/>
            <person name="Bonito G."/>
        </authorList>
    </citation>
    <scope>NUCLEOTIDE SEQUENCE</scope>
    <source>
        <strain evidence="3">KOD1015</strain>
    </source>
</reference>
<evidence type="ECO:0000313" key="3">
    <source>
        <dbReference type="EMBL" id="KAF9579835.1"/>
    </source>
</evidence>
<name>A0A9P6KCM5_9FUNG</name>
<feature type="compositionally biased region" description="Low complexity" evidence="1">
    <location>
        <begin position="130"/>
        <end position="139"/>
    </location>
</feature>
<dbReference type="Proteomes" id="UP000780801">
    <property type="component" value="Unassembled WGS sequence"/>
</dbReference>
<keyword evidence="4" id="KW-1185">Reference proteome</keyword>
<dbReference type="OrthoDB" id="2553298at2759"/>